<dbReference type="InterPro" id="IPR036390">
    <property type="entry name" value="WH_DNA-bd_sf"/>
</dbReference>
<dbReference type="InterPro" id="IPR011008">
    <property type="entry name" value="Dimeric_a/b-barrel"/>
</dbReference>
<dbReference type="Gene3D" id="3.30.70.920">
    <property type="match status" value="1"/>
</dbReference>
<dbReference type="Proteomes" id="UP000066737">
    <property type="component" value="Chromosome I"/>
</dbReference>
<proteinExistence type="predicted"/>
<evidence type="ECO:0000256" key="3">
    <source>
        <dbReference type="ARBA" id="ARBA00023163"/>
    </source>
</evidence>
<dbReference type="PANTHER" id="PTHR30154">
    <property type="entry name" value="LEUCINE-RESPONSIVE REGULATORY PROTEIN"/>
    <property type="match status" value="1"/>
</dbReference>
<dbReference type="Pfam" id="PF01037">
    <property type="entry name" value="AsnC_trans_reg"/>
    <property type="match status" value="1"/>
</dbReference>
<dbReference type="KEGG" id="hhb:Hhub_2406"/>
<keyword evidence="1" id="KW-0805">Transcription regulation</keyword>
<dbReference type="InterPro" id="IPR019888">
    <property type="entry name" value="Tscrpt_reg_AsnC-like"/>
</dbReference>
<keyword evidence="6" id="KW-1185">Reference proteome</keyword>
<name>A0A0U5H472_9EURY</name>
<evidence type="ECO:0000256" key="2">
    <source>
        <dbReference type="ARBA" id="ARBA00023125"/>
    </source>
</evidence>
<dbReference type="AlphaFoldDB" id="A0A0U5H472"/>
<reference evidence="6" key="1">
    <citation type="journal article" date="2016" name="Environ. Microbiol.">
        <title>The complete genome of a viable archaeum isolated from 123-million-year-old rock salt.</title>
        <authorList>
            <person name="Jaakkola S.T."/>
            <person name="Pfeiffer F."/>
            <person name="Ravantti J.J."/>
            <person name="Guo Q."/>
            <person name="Liu Y."/>
            <person name="Chen X."/>
            <person name="Ma H."/>
            <person name="Yang C."/>
            <person name="Oksanen H.M."/>
            <person name="Bamford D.H."/>
        </authorList>
    </citation>
    <scope>NUCLEOTIDE SEQUENCE</scope>
    <source>
        <strain evidence="6">JI20-1</strain>
    </source>
</reference>
<dbReference type="SUPFAM" id="SSF54909">
    <property type="entry name" value="Dimeric alpha+beta barrel"/>
    <property type="match status" value="1"/>
</dbReference>
<gene>
    <name evidence="5" type="ORF">HHUB_2406</name>
</gene>
<dbReference type="GO" id="GO:0043200">
    <property type="term" value="P:response to amino acid"/>
    <property type="evidence" value="ECO:0007669"/>
    <property type="project" value="TreeGrafter"/>
</dbReference>
<dbReference type="OrthoDB" id="131500at2157"/>
<dbReference type="STRING" id="1407499.HHUB_2406"/>
<evidence type="ECO:0000259" key="4">
    <source>
        <dbReference type="PROSITE" id="PS50956"/>
    </source>
</evidence>
<organism evidence="5 6">
    <name type="scientific">Halobacterium hubeiense</name>
    <dbReference type="NCBI Taxonomy" id="1407499"/>
    <lineage>
        <taxon>Archaea</taxon>
        <taxon>Methanobacteriati</taxon>
        <taxon>Methanobacteriota</taxon>
        <taxon>Stenosarchaea group</taxon>
        <taxon>Halobacteria</taxon>
        <taxon>Halobacteriales</taxon>
        <taxon>Halobacteriaceae</taxon>
        <taxon>Halobacterium</taxon>
    </lineage>
</organism>
<dbReference type="RefSeq" id="WP_059056813.1">
    <property type="nucleotide sequence ID" value="NZ_CEML01000001.1"/>
</dbReference>
<sequence>MSSREKLLPLLRENARYSNEDLARQTGLDVEEVEATIRELESDGVVRGYRAIVDRNQIDPERVRASVELNVTLDRETGYDDIAERLAKFPEVEGLRLVSGDYDFAMDVEGDSMSEVSNFISEQVAPVPEITQTVTHYIMETYKEGGVEFEDGDDDDRLSVSP</sequence>
<dbReference type="Pfam" id="PF13412">
    <property type="entry name" value="HTH_24"/>
    <property type="match status" value="1"/>
</dbReference>
<dbReference type="GeneID" id="91109853"/>
<evidence type="ECO:0000313" key="5">
    <source>
        <dbReference type="EMBL" id="CQH56613.1"/>
    </source>
</evidence>
<protein>
    <submittedName>
        <fullName evidence="5">Lrp/AsnC family transcription regulator</fullName>
    </submittedName>
</protein>
<dbReference type="SMART" id="SM00344">
    <property type="entry name" value="HTH_ASNC"/>
    <property type="match status" value="1"/>
</dbReference>
<accession>A0A0U5H472</accession>
<keyword evidence="2" id="KW-0238">DNA-binding</keyword>
<dbReference type="InterPro" id="IPR019887">
    <property type="entry name" value="Tscrpt_reg_AsnC/Lrp_C"/>
</dbReference>
<dbReference type="GO" id="GO:0043565">
    <property type="term" value="F:sequence-specific DNA binding"/>
    <property type="evidence" value="ECO:0007669"/>
    <property type="project" value="InterPro"/>
</dbReference>
<dbReference type="GO" id="GO:0005829">
    <property type="term" value="C:cytosol"/>
    <property type="evidence" value="ECO:0007669"/>
    <property type="project" value="TreeGrafter"/>
</dbReference>
<evidence type="ECO:0000256" key="1">
    <source>
        <dbReference type="ARBA" id="ARBA00023015"/>
    </source>
</evidence>
<dbReference type="Gene3D" id="1.10.10.10">
    <property type="entry name" value="Winged helix-like DNA-binding domain superfamily/Winged helix DNA-binding domain"/>
    <property type="match status" value="1"/>
</dbReference>
<keyword evidence="3" id="KW-0804">Transcription</keyword>
<feature type="domain" description="HTH asnC-type" evidence="4">
    <location>
        <begin position="1"/>
        <end position="80"/>
    </location>
</feature>
<dbReference type="PROSITE" id="PS50956">
    <property type="entry name" value="HTH_ASNC_2"/>
    <property type="match status" value="1"/>
</dbReference>
<dbReference type="InterPro" id="IPR000485">
    <property type="entry name" value="AsnC-type_HTH_dom"/>
</dbReference>
<evidence type="ECO:0000313" key="6">
    <source>
        <dbReference type="Proteomes" id="UP000066737"/>
    </source>
</evidence>
<dbReference type="PANTHER" id="PTHR30154:SF34">
    <property type="entry name" value="TRANSCRIPTIONAL REGULATOR AZLB"/>
    <property type="match status" value="1"/>
</dbReference>
<dbReference type="SUPFAM" id="SSF46785">
    <property type="entry name" value="Winged helix' DNA-binding domain"/>
    <property type="match status" value="1"/>
</dbReference>
<dbReference type="InterPro" id="IPR036388">
    <property type="entry name" value="WH-like_DNA-bd_sf"/>
</dbReference>
<dbReference type="EMBL" id="LN831302">
    <property type="protein sequence ID" value="CQH56613.1"/>
    <property type="molecule type" value="Genomic_DNA"/>
</dbReference>